<dbReference type="Gene3D" id="3.30.1490.40">
    <property type="match status" value="1"/>
</dbReference>
<dbReference type="GO" id="GO:0005682">
    <property type="term" value="C:U5 snRNP"/>
    <property type="evidence" value="ECO:0007669"/>
    <property type="project" value="InterPro"/>
</dbReference>
<dbReference type="InterPro" id="IPR035445">
    <property type="entry name" value="GYF-like_dom_sf"/>
</dbReference>
<accession>A0AAD4NJ22</accession>
<dbReference type="Proteomes" id="UP001201812">
    <property type="component" value="Unassembled WGS sequence"/>
</dbReference>
<reference evidence="2" key="1">
    <citation type="submission" date="2022-01" db="EMBL/GenBank/DDBJ databases">
        <title>Genome Sequence Resource for Two Populations of Ditylenchus destructor, the Migratory Endoparasitic Phytonematode.</title>
        <authorList>
            <person name="Zhang H."/>
            <person name="Lin R."/>
            <person name="Xie B."/>
        </authorList>
    </citation>
    <scope>NUCLEOTIDE SEQUENCE</scope>
    <source>
        <strain evidence="2">BazhouSP</strain>
    </source>
</reference>
<evidence type="ECO:0000256" key="1">
    <source>
        <dbReference type="SAM" id="MobiDB-lite"/>
    </source>
</evidence>
<dbReference type="PANTHER" id="PTHR13138">
    <property type="entry name" value="PROTEIN LIN1"/>
    <property type="match status" value="1"/>
</dbReference>
<dbReference type="InterPro" id="IPR039905">
    <property type="entry name" value="CD2BP2/Lin1"/>
</dbReference>
<protein>
    <submittedName>
        <fullName evidence="2">CD2 antigen cytoplasmic tail-binding protein 2 like protein</fullName>
    </submittedName>
</protein>
<proteinExistence type="predicted"/>
<feature type="region of interest" description="Disordered" evidence="1">
    <location>
        <begin position="1"/>
        <end position="72"/>
    </location>
</feature>
<dbReference type="EMBL" id="JAKKPZ010000001">
    <property type="protein sequence ID" value="KAI1729121.1"/>
    <property type="molecule type" value="Genomic_DNA"/>
</dbReference>
<evidence type="ECO:0000313" key="3">
    <source>
        <dbReference type="Proteomes" id="UP001201812"/>
    </source>
</evidence>
<keyword evidence="3" id="KW-1185">Reference proteome</keyword>
<evidence type="ECO:0000313" key="2">
    <source>
        <dbReference type="EMBL" id="KAI1729121.1"/>
    </source>
</evidence>
<sequence>MSNSTTRVRFAEKPTIHEVEESASKRRRPNEEDEEEFPTHAKKHTLDSDEEDDGDKYERLNVKNVEGQEDATDEYDGNTKIMAFNMKEDMEEGHFDSNGTFIFDKKENAIKDAWLDNIDWDNVKRKAGTHWEQTTDADDNTEVDQSLTRVDLVALYKRLLELLRGKETIAAALKRLNSEKGLSAAEERKRRWAAKKAGTSVEDGNSKIVAEITSLGDALVSMGHMDAYQLDSTKINDLLASLETVKNDKPEAADDSYDMFGDEPVPEGPSQSAADPDQVMWEYKLKSDDSKLIGPFTTVDMISKSESDALKEGAFVRRIGTDTFYDIKRIDFELYE</sequence>
<dbReference type="SUPFAM" id="SSF55277">
    <property type="entry name" value="GYF domain"/>
    <property type="match status" value="1"/>
</dbReference>
<comment type="caution">
    <text evidence="2">The sequence shown here is derived from an EMBL/GenBank/DDBJ whole genome shotgun (WGS) entry which is preliminary data.</text>
</comment>
<gene>
    <name evidence="2" type="ORF">DdX_01341</name>
</gene>
<feature type="compositionally biased region" description="Basic and acidic residues" evidence="1">
    <location>
        <begin position="9"/>
        <end position="24"/>
    </location>
</feature>
<dbReference type="PANTHER" id="PTHR13138:SF3">
    <property type="entry name" value="CD2 ANTIGEN CYTOPLASMIC TAIL-BINDING PROTEIN 2"/>
    <property type="match status" value="1"/>
</dbReference>
<organism evidence="2 3">
    <name type="scientific">Ditylenchus destructor</name>
    <dbReference type="NCBI Taxonomy" id="166010"/>
    <lineage>
        <taxon>Eukaryota</taxon>
        <taxon>Metazoa</taxon>
        <taxon>Ecdysozoa</taxon>
        <taxon>Nematoda</taxon>
        <taxon>Chromadorea</taxon>
        <taxon>Rhabditida</taxon>
        <taxon>Tylenchina</taxon>
        <taxon>Tylenchomorpha</taxon>
        <taxon>Sphaerularioidea</taxon>
        <taxon>Anguinidae</taxon>
        <taxon>Anguininae</taxon>
        <taxon>Ditylenchus</taxon>
    </lineage>
</organism>
<dbReference type="AlphaFoldDB" id="A0AAD4NJ22"/>
<name>A0AAD4NJ22_9BILA</name>